<dbReference type="FunFam" id="1.10.490.10:FF:000003">
    <property type="entry name" value="Flavohemoprotein"/>
    <property type="match status" value="1"/>
</dbReference>
<dbReference type="InterPro" id="IPR023950">
    <property type="entry name" value="Hmp"/>
</dbReference>
<dbReference type="FunFam" id="3.40.50.80:FF:000010">
    <property type="entry name" value="Flavohemoprotein"/>
    <property type="match status" value="1"/>
</dbReference>
<evidence type="ECO:0000313" key="21">
    <source>
        <dbReference type="Proteomes" id="UP000500801"/>
    </source>
</evidence>
<gene>
    <name evidence="17" type="primary">hmp</name>
    <name evidence="20" type="ORF">DWG24_05860</name>
</gene>
<dbReference type="GO" id="GO:0020037">
    <property type="term" value="F:heme binding"/>
    <property type="evidence" value="ECO:0007669"/>
    <property type="project" value="InterPro"/>
</dbReference>
<feature type="region of interest" description="Reductase" evidence="17">
    <location>
        <begin position="147"/>
        <end position="395"/>
    </location>
</feature>
<dbReference type="SUPFAM" id="SSF52343">
    <property type="entry name" value="Ferredoxin reductase-like, C-terminal NADP-linked domain"/>
    <property type="match status" value="1"/>
</dbReference>
<feature type="active site" description="Charge relay system" evidence="17">
    <location>
        <position position="95"/>
    </location>
</feature>
<keyword evidence="10 17" id="KW-0521">NADP</keyword>
<keyword evidence="12 17" id="KW-0408">Iron</keyword>
<dbReference type="Pfam" id="PF00175">
    <property type="entry name" value="NAD_binding_1"/>
    <property type="match status" value="1"/>
</dbReference>
<comment type="domain">
    <text evidence="17">Consists of two distinct domains; an N-terminal heme-containing oxygen-binding domain and a C-terminal reductase domain with binding sites for FAD and NAD(P)H.</text>
</comment>
<comment type="function">
    <text evidence="14 17">Is involved in NO detoxification in an aerobic process, termed nitric oxide dioxygenase (NOD) reaction that utilizes O(2) and NAD(P)H to convert NO to nitrate, which protects the bacterium from various noxious nitrogen compounds. Therefore, plays a central role in the inducible response to nitrosative stress.</text>
</comment>
<feature type="site" description="Involved in heme-bound ligand stabilization and O-O bond activation" evidence="17">
    <location>
        <position position="29"/>
    </location>
</feature>
<dbReference type="InterPro" id="IPR039261">
    <property type="entry name" value="FNR_nucleotide-bd"/>
</dbReference>
<dbReference type="GO" id="GO:0046210">
    <property type="term" value="P:nitric oxide catabolic process"/>
    <property type="evidence" value="ECO:0007669"/>
    <property type="project" value="TreeGrafter"/>
</dbReference>
<protein>
    <recommendedName>
        <fullName evidence="17">Flavohemoprotein</fullName>
    </recommendedName>
    <alternativeName>
        <fullName evidence="17">Flavohemoglobin</fullName>
    </alternativeName>
    <alternativeName>
        <fullName evidence="17">Hemoglobin-like protein</fullName>
    </alternativeName>
    <alternativeName>
        <fullName evidence="17">Nitric oxide dioxygenase</fullName>
        <shortName evidence="17">NO oxygenase</shortName>
        <shortName evidence="17">NOD</shortName>
        <ecNumber evidence="17">1.14.12.17</ecNumber>
    </alternativeName>
</protein>
<comment type="similarity">
    <text evidence="2 17">Belongs to the globin family. Two-domain flavohemoproteins subfamily.</text>
</comment>
<evidence type="ECO:0000256" key="4">
    <source>
        <dbReference type="ARBA" id="ARBA00022575"/>
    </source>
</evidence>
<dbReference type="RefSeq" id="WP_168361826.1">
    <property type="nucleotide sequence ID" value="NZ_CP033622.1"/>
</dbReference>
<dbReference type="Gene3D" id="1.10.490.10">
    <property type="entry name" value="Globins"/>
    <property type="match status" value="1"/>
</dbReference>
<evidence type="ECO:0000256" key="1">
    <source>
        <dbReference type="ARBA" id="ARBA00006401"/>
    </source>
</evidence>
<feature type="binding site" description="proximal binding residue" evidence="17">
    <location>
        <position position="85"/>
    </location>
    <ligand>
        <name>heme b</name>
        <dbReference type="ChEBI" id="CHEBI:60344"/>
    </ligand>
    <ligandPart>
        <name>Fe</name>
        <dbReference type="ChEBI" id="CHEBI:18248"/>
    </ligandPart>
</feature>
<feature type="domain" description="Globin" evidence="18">
    <location>
        <begin position="1"/>
        <end position="136"/>
    </location>
</feature>
<evidence type="ECO:0000256" key="2">
    <source>
        <dbReference type="ARBA" id="ARBA00008414"/>
    </source>
</evidence>
<keyword evidence="5 17" id="KW-0349">Heme</keyword>
<dbReference type="Proteomes" id="UP000500801">
    <property type="component" value="Chromosome"/>
</dbReference>
<keyword evidence="8 17" id="KW-0479">Metal-binding</keyword>
<evidence type="ECO:0000256" key="8">
    <source>
        <dbReference type="ARBA" id="ARBA00022723"/>
    </source>
</evidence>
<dbReference type="PROSITE" id="PS01033">
    <property type="entry name" value="GLOBIN"/>
    <property type="match status" value="1"/>
</dbReference>
<keyword evidence="11 17" id="KW-0560">Oxidoreductase</keyword>
<evidence type="ECO:0000256" key="6">
    <source>
        <dbReference type="ARBA" id="ARBA00022621"/>
    </source>
</evidence>
<keyword evidence="4 17" id="KW-0216">Detoxification</keyword>
<feature type="binding site" evidence="17">
    <location>
        <begin position="204"/>
        <end position="207"/>
    </location>
    <ligand>
        <name>FAD</name>
        <dbReference type="ChEBI" id="CHEBI:57692"/>
    </ligand>
</feature>
<dbReference type="CDD" id="cd14776">
    <property type="entry name" value="HmpEc-globin-like"/>
    <property type="match status" value="1"/>
</dbReference>
<evidence type="ECO:0000256" key="15">
    <source>
        <dbReference type="ARBA" id="ARBA00048649"/>
    </source>
</evidence>
<dbReference type="GO" id="GO:0005344">
    <property type="term" value="F:oxygen carrier activity"/>
    <property type="evidence" value="ECO:0007669"/>
    <property type="project" value="UniProtKB-UniRule"/>
</dbReference>
<evidence type="ECO:0000259" key="18">
    <source>
        <dbReference type="PROSITE" id="PS01033"/>
    </source>
</evidence>
<evidence type="ECO:0000256" key="10">
    <source>
        <dbReference type="ARBA" id="ARBA00022857"/>
    </source>
</evidence>
<feature type="site" description="Influences the redox potential of the prosthetic heme and FAD groups" evidence="17">
    <location>
        <position position="84"/>
    </location>
</feature>
<evidence type="ECO:0000259" key="19">
    <source>
        <dbReference type="PROSITE" id="PS51384"/>
    </source>
</evidence>
<evidence type="ECO:0000256" key="12">
    <source>
        <dbReference type="ARBA" id="ARBA00023004"/>
    </source>
</evidence>
<feature type="binding site" evidence="17">
    <location>
        <begin position="388"/>
        <end position="391"/>
    </location>
    <ligand>
        <name>FAD</name>
        <dbReference type="ChEBI" id="CHEBI:57692"/>
    </ligand>
</feature>
<proteinExistence type="inferred from homology"/>
<evidence type="ECO:0000256" key="17">
    <source>
        <dbReference type="HAMAP-Rule" id="MF_01252"/>
    </source>
</evidence>
<evidence type="ECO:0000256" key="5">
    <source>
        <dbReference type="ARBA" id="ARBA00022617"/>
    </source>
</evidence>
<keyword evidence="6 17" id="KW-0561">Oxygen transport</keyword>
<dbReference type="GO" id="GO:0019825">
    <property type="term" value="F:oxygen binding"/>
    <property type="evidence" value="ECO:0007669"/>
    <property type="project" value="InterPro"/>
</dbReference>
<dbReference type="Pfam" id="PF00042">
    <property type="entry name" value="Globin"/>
    <property type="match status" value="1"/>
</dbReference>
<dbReference type="GO" id="GO:0071949">
    <property type="term" value="F:FAD binding"/>
    <property type="evidence" value="ECO:0007669"/>
    <property type="project" value="InterPro"/>
</dbReference>
<dbReference type="PANTHER" id="PTHR43396">
    <property type="entry name" value="FLAVOHEMOPROTEIN"/>
    <property type="match status" value="1"/>
</dbReference>
<evidence type="ECO:0000256" key="14">
    <source>
        <dbReference type="ARBA" id="ARBA00025094"/>
    </source>
</evidence>
<comment type="catalytic activity">
    <reaction evidence="15 17">
        <text>2 nitric oxide + NADH + 2 O2 = 2 nitrate + NAD(+) + H(+)</text>
        <dbReference type="Rhea" id="RHEA:19469"/>
        <dbReference type="ChEBI" id="CHEBI:15378"/>
        <dbReference type="ChEBI" id="CHEBI:15379"/>
        <dbReference type="ChEBI" id="CHEBI:16480"/>
        <dbReference type="ChEBI" id="CHEBI:17632"/>
        <dbReference type="ChEBI" id="CHEBI:57540"/>
        <dbReference type="ChEBI" id="CHEBI:57945"/>
        <dbReference type="EC" id="1.14.12.17"/>
    </reaction>
</comment>
<dbReference type="SUPFAM" id="SSF63380">
    <property type="entry name" value="Riboflavin synthase domain-like"/>
    <property type="match status" value="1"/>
</dbReference>
<feature type="domain" description="FAD-binding FR-type" evidence="19">
    <location>
        <begin position="150"/>
        <end position="255"/>
    </location>
</feature>
<dbReference type="GO" id="GO:0009636">
    <property type="term" value="P:response to toxic substance"/>
    <property type="evidence" value="ECO:0007669"/>
    <property type="project" value="UniProtKB-KW"/>
</dbReference>
<evidence type="ECO:0000256" key="16">
    <source>
        <dbReference type="ARBA" id="ARBA00049433"/>
    </source>
</evidence>
<dbReference type="InterPro" id="IPR009050">
    <property type="entry name" value="Globin-like_sf"/>
</dbReference>
<reference evidence="20 21" key="1">
    <citation type="submission" date="2018-11" db="EMBL/GenBank/DDBJ databases">
        <title>Complete genome sequence of Dickeya zeae strain CE1 infecting Canna edulis Ker-Gawl. in China.</title>
        <authorList>
            <person name="Zhang J."/>
            <person name="Lin B."/>
            <person name="Shen H."/>
            <person name="Jiang S."/>
            <person name="Pu X."/>
            <person name="Sun D."/>
        </authorList>
    </citation>
    <scope>NUCLEOTIDE SEQUENCE [LARGE SCALE GENOMIC DNA]</scope>
    <source>
        <strain evidence="20 21">CE1</strain>
    </source>
</reference>
<comment type="catalytic activity">
    <reaction evidence="16 17">
        <text>2 nitric oxide + NADPH + 2 O2 = 2 nitrate + NADP(+) + H(+)</text>
        <dbReference type="Rhea" id="RHEA:19465"/>
        <dbReference type="ChEBI" id="CHEBI:15378"/>
        <dbReference type="ChEBI" id="CHEBI:15379"/>
        <dbReference type="ChEBI" id="CHEBI:16480"/>
        <dbReference type="ChEBI" id="CHEBI:17632"/>
        <dbReference type="ChEBI" id="CHEBI:57783"/>
        <dbReference type="ChEBI" id="CHEBI:58349"/>
        <dbReference type="EC" id="1.14.12.17"/>
    </reaction>
</comment>
<dbReference type="Gene3D" id="2.40.30.10">
    <property type="entry name" value="Translation factors"/>
    <property type="match status" value="1"/>
</dbReference>
<dbReference type="Gene3D" id="3.40.50.80">
    <property type="entry name" value="Nucleotide-binding domain of ferredoxin-NADP reductase (FNR) module"/>
    <property type="match status" value="1"/>
</dbReference>
<dbReference type="InterPro" id="IPR012292">
    <property type="entry name" value="Globin/Proto"/>
</dbReference>
<dbReference type="InterPro" id="IPR017938">
    <property type="entry name" value="Riboflavin_synthase-like_b-brl"/>
</dbReference>
<dbReference type="HAMAP" id="MF_01252">
    <property type="entry name" value="Hmp"/>
    <property type="match status" value="1"/>
</dbReference>
<dbReference type="GO" id="GO:0046872">
    <property type="term" value="F:metal ion binding"/>
    <property type="evidence" value="ECO:0007669"/>
    <property type="project" value="UniProtKB-KW"/>
</dbReference>
<dbReference type="PRINTS" id="PR00410">
    <property type="entry name" value="PHEHYDRXLASE"/>
</dbReference>
<comment type="cofactor">
    <cofactor evidence="17">
        <name>FAD</name>
        <dbReference type="ChEBI" id="CHEBI:57692"/>
    </cofactor>
    <text evidence="17">Binds 1 FAD per subunit.</text>
</comment>
<sequence length="395" mass="44112">MLDQQTIATIKSTIPLLAETGPALTAHFYQRMFQHNPELKDIFNMSNQRNGDQREALFNAICAYATHIENLPALLPAVERIAQKHASFTIRPEQYQIVGTHLLATLEEMLKPGQAVLDAWGKAYNVLADVFIQRESAIYQHSAEQHGGWSGTRPFRIVSKQPQSSLITSFTLEPADGGPIAAFRPGQYLAVYIRDKRLEHQEIRQYSLTTEPNGRYYRIAVKREAMGSVSGYLHEIAREGDVIELAAPHGDFFLDVTPSTPVALISAGVGQTPMLSMLHSLKQQQHQGDIFWLHAAENPEVHAFADEVTSLGKALPQLQSYIWYRETPPQATSRPSVFHGLMALQDLPTSLPVADLQCYLCGPVAFMQFAARQLLEAGMTESHIHYECFGPHKVI</sequence>
<accession>A0AAE6YXW1</accession>
<dbReference type="NCBIfam" id="NF009805">
    <property type="entry name" value="PRK13289.1"/>
    <property type="match status" value="1"/>
</dbReference>
<dbReference type="InterPro" id="IPR000971">
    <property type="entry name" value="Globin"/>
</dbReference>
<dbReference type="PANTHER" id="PTHR43396:SF3">
    <property type="entry name" value="FLAVOHEMOPROTEIN"/>
    <property type="match status" value="1"/>
</dbReference>
<dbReference type="InterPro" id="IPR017927">
    <property type="entry name" value="FAD-bd_FR_type"/>
</dbReference>
<dbReference type="GO" id="GO:0008941">
    <property type="term" value="F:nitric oxide dioxygenase NAD(P)H activity"/>
    <property type="evidence" value="ECO:0007669"/>
    <property type="project" value="UniProtKB-UniRule"/>
</dbReference>
<feature type="site" description="Influences the redox potential of the prosthetic heme and FAD groups" evidence="17">
    <location>
        <position position="387"/>
    </location>
</feature>
<dbReference type="SUPFAM" id="SSF46458">
    <property type="entry name" value="Globin-like"/>
    <property type="match status" value="1"/>
</dbReference>
<dbReference type="EMBL" id="CP033622">
    <property type="protein sequence ID" value="QIZ50337.1"/>
    <property type="molecule type" value="Genomic_DNA"/>
</dbReference>
<evidence type="ECO:0000256" key="13">
    <source>
        <dbReference type="ARBA" id="ARBA00023027"/>
    </source>
</evidence>
<dbReference type="EC" id="1.14.12.17" evidence="17"/>
<keyword evidence="7 17" id="KW-0285">Flavoprotein</keyword>
<keyword evidence="13 17" id="KW-0520">NAD</keyword>
<feature type="binding site" evidence="17">
    <location>
        <position position="188"/>
    </location>
    <ligand>
        <name>FAD</name>
        <dbReference type="ChEBI" id="CHEBI:57692"/>
    </ligand>
</feature>
<dbReference type="FunFam" id="2.40.30.10:FF:000034">
    <property type="entry name" value="Flavohemoprotein"/>
    <property type="match status" value="1"/>
</dbReference>
<dbReference type="AlphaFoldDB" id="A0AAE6YXW1"/>
<dbReference type="InterPro" id="IPR001433">
    <property type="entry name" value="OxRdtase_FAD/NAD-bd"/>
</dbReference>
<dbReference type="PROSITE" id="PS51384">
    <property type="entry name" value="FAD_FR"/>
    <property type="match status" value="1"/>
</dbReference>
<comment type="similarity">
    <text evidence="1 17">In the C-terminal section; belongs to the flavoprotein pyridine nucleotide cytochrome reductase family.</text>
</comment>
<feature type="binding site" evidence="17">
    <location>
        <begin position="268"/>
        <end position="273"/>
    </location>
    <ligand>
        <name>NADP(+)</name>
        <dbReference type="ChEBI" id="CHEBI:58349"/>
    </ligand>
</feature>
<evidence type="ECO:0000256" key="7">
    <source>
        <dbReference type="ARBA" id="ARBA00022630"/>
    </source>
</evidence>
<name>A0AAE6YXW1_9GAMM</name>
<feature type="active site" description="Charge relay system" evidence="17">
    <location>
        <position position="135"/>
    </location>
</feature>
<keyword evidence="3 17" id="KW-0813">Transport</keyword>
<dbReference type="GO" id="GO:0071500">
    <property type="term" value="P:cellular response to nitrosative stress"/>
    <property type="evidence" value="ECO:0007669"/>
    <property type="project" value="TreeGrafter"/>
</dbReference>
<evidence type="ECO:0000256" key="11">
    <source>
        <dbReference type="ARBA" id="ARBA00023002"/>
    </source>
</evidence>
<evidence type="ECO:0000256" key="9">
    <source>
        <dbReference type="ARBA" id="ARBA00022827"/>
    </source>
</evidence>
<keyword evidence="9 17" id="KW-0274">FAD</keyword>
<comment type="cofactor">
    <cofactor evidence="17">
        <name>heme b</name>
        <dbReference type="ChEBI" id="CHEBI:60344"/>
    </cofactor>
    <text evidence="17">Binds 1 heme b (iron(II)-protoporphyrin IX) group per subunit.</text>
</comment>
<evidence type="ECO:0000313" key="20">
    <source>
        <dbReference type="EMBL" id="QIZ50337.1"/>
    </source>
</evidence>
<dbReference type="CDD" id="cd06184">
    <property type="entry name" value="flavohem_like_fad_nad_binding"/>
    <property type="match status" value="1"/>
</dbReference>
<organism evidence="20 21">
    <name type="scientific">Dickeya zeae</name>
    <dbReference type="NCBI Taxonomy" id="204042"/>
    <lineage>
        <taxon>Bacteria</taxon>
        <taxon>Pseudomonadati</taxon>
        <taxon>Pseudomonadota</taxon>
        <taxon>Gammaproteobacteria</taxon>
        <taxon>Enterobacterales</taxon>
        <taxon>Pectobacteriaceae</taxon>
        <taxon>Dickeya</taxon>
    </lineage>
</organism>
<evidence type="ECO:0000256" key="3">
    <source>
        <dbReference type="ARBA" id="ARBA00022448"/>
    </source>
</evidence>